<keyword evidence="4 5" id="KW-0472">Membrane</keyword>
<name>A0A377JUW0_9HELI</name>
<dbReference type="InterPro" id="IPR002781">
    <property type="entry name" value="TM_pro_TauE-like"/>
</dbReference>
<feature type="transmembrane region" description="Helical" evidence="5">
    <location>
        <begin position="46"/>
        <end position="64"/>
    </location>
</feature>
<evidence type="ECO:0000313" key="7">
    <source>
        <dbReference type="Proteomes" id="UP000255103"/>
    </source>
</evidence>
<dbReference type="InterPro" id="IPR051598">
    <property type="entry name" value="TSUP/Inactive_protease-like"/>
</dbReference>
<proteinExistence type="inferred from homology"/>
<protein>
    <recommendedName>
        <fullName evidence="5">Probable membrane transporter protein</fullName>
    </recommendedName>
</protein>
<comment type="similarity">
    <text evidence="5">Belongs to the 4-toluene sulfonate uptake permease (TSUP) (TC 2.A.102) family.</text>
</comment>
<sequence>MEVALSVWFLVILGVVSGAAAGFFGIGGGVIIVPVLLLCGVDMESAIGISIMQMIFSSSVGSIINIYHKKLDVRDGVFVGLGGLMGAAFSGVIVASLSSFTLLLAFLLLSLVSFYKYVFDVKTNANPTPPITNPTKQKAVLILAGLVTGIFAVSLGVGGGLILAPILAYYLGFNSKKVVPISLFFIVFASISGSISLGSHGLIDFHSGLIVGLSSSVGVGFGIYLISKVTLSNHRYALIGIYAFSIALTLWKVFENLGLL</sequence>
<reference evidence="6 7" key="1">
    <citation type="submission" date="2018-06" db="EMBL/GenBank/DDBJ databases">
        <authorList>
            <consortium name="Pathogen Informatics"/>
            <person name="Doyle S."/>
        </authorList>
    </citation>
    <scope>NUCLEOTIDE SEQUENCE [LARGE SCALE GENOMIC DNA]</scope>
    <source>
        <strain evidence="6 7">NCTC12219</strain>
    </source>
</reference>
<evidence type="ECO:0000256" key="5">
    <source>
        <dbReference type="RuleBase" id="RU363041"/>
    </source>
</evidence>
<gene>
    <name evidence="6" type="ORF">NCTC12219_01659</name>
</gene>
<dbReference type="AlphaFoldDB" id="A0A377JUW0"/>
<feature type="transmembrane region" description="Helical" evidence="5">
    <location>
        <begin position="102"/>
        <end position="119"/>
    </location>
</feature>
<feature type="transmembrane region" description="Helical" evidence="5">
    <location>
        <begin position="205"/>
        <end position="224"/>
    </location>
</feature>
<keyword evidence="3 5" id="KW-1133">Transmembrane helix</keyword>
<comment type="subcellular location">
    <subcellularLocation>
        <location evidence="5">Cell membrane</location>
        <topology evidence="5">Multi-pass membrane protein</topology>
    </subcellularLocation>
    <subcellularLocation>
        <location evidence="1">Membrane</location>
        <topology evidence="1">Multi-pass membrane protein</topology>
    </subcellularLocation>
</comment>
<dbReference type="Proteomes" id="UP000255103">
    <property type="component" value="Unassembled WGS sequence"/>
</dbReference>
<feature type="transmembrane region" description="Helical" evidence="5">
    <location>
        <begin position="178"/>
        <end position="199"/>
    </location>
</feature>
<dbReference type="RefSeq" id="WP_115722266.1">
    <property type="nucleotide sequence ID" value="NZ_UGHX01000001.1"/>
</dbReference>
<dbReference type="EMBL" id="UGHX01000001">
    <property type="protein sequence ID" value="STP11760.1"/>
    <property type="molecule type" value="Genomic_DNA"/>
</dbReference>
<evidence type="ECO:0000256" key="3">
    <source>
        <dbReference type="ARBA" id="ARBA00022989"/>
    </source>
</evidence>
<evidence type="ECO:0000256" key="4">
    <source>
        <dbReference type="ARBA" id="ARBA00023136"/>
    </source>
</evidence>
<dbReference type="PANTHER" id="PTHR43701">
    <property type="entry name" value="MEMBRANE TRANSPORTER PROTEIN MJ0441-RELATED"/>
    <property type="match status" value="1"/>
</dbReference>
<dbReference type="PANTHER" id="PTHR43701:SF2">
    <property type="entry name" value="MEMBRANE TRANSPORTER PROTEIN YJNA-RELATED"/>
    <property type="match status" value="1"/>
</dbReference>
<feature type="transmembrane region" description="Helical" evidence="5">
    <location>
        <begin position="6"/>
        <end position="39"/>
    </location>
</feature>
<feature type="transmembrane region" description="Helical" evidence="5">
    <location>
        <begin position="236"/>
        <end position="254"/>
    </location>
</feature>
<evidence type="ECO:0000256" key="1">
    <source>
        <dbReference type="ARBA" id="ARBA00004141"/>
    </source>
</evidence>
<accession>A0A377JUW0</accession>
<evidence type="ECO:0000313" key="6">
    <source>
        <dbReference type="EMBL" id="STP11760.1"/>
    </source>
</evidence>
<organism evidence="6 7">
    <name type="scientific">Helicobacter cinaedi</name>
    <dbReference type="NCBI Taxonomy" id="213"/>
    <lineage>
        <taxon>Bacteria</taxon>
        <taxon>Pseudomonadati</taxon>
        <taxon>Campylobacterota</taxon>
        <taxon>Epsilonproteobacteria</taxon>
        <taxon>Campylobacterales</taxon>
        <taxon>Helicobacteraceae</taxon>
        <taxon>Helicobacter</taxon>
    </lineage>
</organism>
<dbReference type="GO" id="GO:0005886">
    <property type="term" value="C:plasma membrane"/>
    <property type="evidence" value="ECO:0007669"/>
    <property type="project" value="UniProtKB-SubCell"/>
</dbReference>
<feature type="transmembrane region" description="Helical" evidence="5">
    <location>
        <begin position="139"/>
        <end position="171"/>
    </location>
</feature>
<keyword evidence="5" id="KW-1003">Cell membrane</keyword>
<keyword evidence="2 5" id="KW-0812">Transmembrane</keyword>
<dbReference type="Pfam" id="PF01925">
    <property type="entry name" value="TauE"/>
    <property type="match status" value="1"/>
</dbReference>
<feature type="transmembrane region" description="Helical" evidence="5">
    <location>
        <begin position="76"/>
        <end position="95"/>
    </location>
</feature>
<evidence type="ECO:0000256" key="2">
    <source>
        <dbReference type="ARBA" id="ARBA00022692"/>
    </source>
</evidence>